<dbReference type="AlphaFoldDB" id="A0A921T8M0"/>
<comment type="caution">
    <text evidence="2">The sequence shown here is derived from an EMBL/GenBank/DDBJ whole genome shotgun (WGS) entry which is preliminary data.</text>
</comment>
<accession>A0A921T8M0</accession>
<evidence type="ECO:0000313" key="2">
    <source>
        <dbReference type="EMBL" id="HJH20069.1"/>
    </source>
</evidence>
<feature type="domain" description="Putative cytidine deaminase C-terminal" evidence="1">
    <location>
        <begin position="1"/>
        <end position="57"/>
    </location>
</feature>
<dbReference type="Pfam" id="PF24241">
    <property type="entry name" value="Deam_C"/>
    <property type="match status" value="1"/>
</dbReference>
<proteinExistence type="predicted"/>
<dbReference type="Proteomes" id="UP000752172">
    <property type="component" value="Unassembled WGS sequence"/>
</dbReference>
<dbReference type="RefSeq" id="WP_084570995.1">
    <property type="nucleotide sequence ID" value="NZ_RWKD01000003.1"/>
</dbReference>
<reference evidence="2" key="2">
    <citation type="submission" date="2021-09" db="EMBL/GenBank/DDBJ databases">
        <authorList>
            <person name="Gilroy R."/>
        </authorList>
    </citation>
    <scope>NUCLEOTIDE SEQUENCE</scope>
    <source>
        <strain evidence="2">ChiSjej2B20-17149</strain>
    </source>
</reference>
<evidence type="ECO:0000259" key="1">
    <source>
        <dbReference type="Pfam" id="PF24241"/>
    </source>
</evidence>
<gene>
    <name evidence="2" type="ORF">K8W20_15300</name>
</gene>
<name>A0A921T8M0_9PSED</name>
<reference evidence="2" key="1">
    <citation type="journal article" date="2021" name="PeerJ">
        <title>Extensive microbial diversity within the chicken gut microbiome revealed by metagenomics and culture.</title>
        <authorList>
            <person name="Gilroy R."/>
            <person name="Ravi A."/>
            <person name="Getino M."/>
            <person name="Pursley I."/>
            <person name="Horton D.L."/>
            <person name="Alikhan N.F."/>
            <person name="Baker D."/>
            <person name="Gharbi K."/>
            <person name="Hall N."/>
            <person name="Watson M."/>
            <person name="Adriaenssens E.M."/>
            <person name="Foster-Nyarko E."/>
            <person name="Jarju S."/>
            <person name="Secka A."/>
            <person name="Antonio M."/>
            <person name="Oren A."/>
            <person name="Chaudhuri R.R."/>
            <person name="La Ragione R."/>
            <person name="Hildebrand F."/>
            <person name="Pallen M.J."/>
        </authorList>
    </citation>
    <scope>NUCLEOTIDE SEQUENCE</scope>
    <source>
        <strain evidence="2">ChiSjej2B20-17149</strain>
    </source>
</reference>
<dbReference type="InterPro" id="IPR057580">
    <property type="entry name" value="Deam_C"/>
</dbReference>
<evidence type="ECO:0000313" key="3">
    <source>
        <dbReference type="Proteomes" id="UP000752172"/>
    </source>
</evidence>
<sequence length="66" mass="7363">MSMTVAGKDVCGFCKGDIAAAAEKAELKSLTVKAIDDKTGLPRNYYWETGMKSIKEKIDDNWRVYT</sequence>
<organism evidence="2 3">
    <name type="scientific">Pseudomonas lactis</name>
    <dbReference type="NCBI Taxonomy" id="1615674"/>
    <lineage>
        <taxon>Bacteria</taxon>
        <taxon>Pseudomonadati</taxon>
        <taxon>Pseudomonadota</taxon>
        <taxon>Gammaproteobacteria</taxon>
        <taxon>Pseudomonadales</taxon>
        <taxon>Pseudomonadaceae</taxon>
        <taxon>Pseudomonas</taxon>
    </lineage>
</organism>
<protein>
    <recommendedName>
        <fullName evidence="1">Putative cytidine deaminase C-terminal domain-containing protein</fullName>
    </recommendedName>
</protein>
<dbReference type="EMBL" id="DYTS01000268">
    <property type="protein sequence ID" value="HJH20069.1"/>
    <property type="molecule type" value="Genomic_DNA"/>
</dbReference>